<sequence>MRQPHGRRTVDARRRDGPGIRDASSGTGGRRCARAAYRRVTRAAPVLPLLRQAAKQGLIVLADLGYEGAGAGVRVPVKRPGSINPERLSADNKTANLLLRGIRAIGERAMALLVGRWRLLRHTTKSPSRIGDLVKAALVLHHLEKQTR</sequence>
<evidence type="ECO:0000259" key="4">
    <source>
        <dbReference type="Pfam" id="PF13359"/>
    </source>
</evidence>
<feature type="compositionally biased region" description="Basic and acidic residues" evidence="3">
    <location>
        <begin position="8"/>
        <end position="19"/>
    </location>
</feature>
<evidence type="ECO:0000313" key="6">
    <source>
        <dbReference type="Proteomes" id="UP000523007"/>
    </source>
</evidence>
<feature type="region of interest" description="Disordered" evidence="3">
    <location>
        <begin position="1"/>
        <end position="30"/>
    </location>
</feature>
<dbReference type="Pfam" id="PF13359">
    <property type="entry name" value="DDE_Tnp_4"/>
    <property type="match status" value="1"/>
</dbReference>
<keyword evidence="2" id="KW-0479">Metal-binding</keyword>
<proteinExistence type="predicted"/>
<dbReference type="AlphaFoldDB" id="A0A7W7RDR4"/>
<dbReference type="RefSeq" id="WP_184574100.1">
    <property type="nucleotide sequence ID" value="NZ_JACHJT010000001.1"/>
</dbReference>
<feature type="domain" description="DDE Tnp4" evidence="4">
    <location>
        <begin position="37"/>
        <end position="141"/>
    </location>
</feature>
<evidence type="ECO:0000256" key="1">
    <source>
        <dbReference type="ARBA" id="ARBA00001968"/>
    </source>
</evidence>
<dbReference type="InterPro" id="IPR027806">
    <property type="entry name" value="HARBI1_dom"/>
</dbReference>
<protein>
    <recommendedName>
        <fullName evidence="4">DDE Tnp4 domain-containing protein</fullName>
    </recommendedName>
</protein>
<dbReference type="EMBL" id="JACHJT010000001">
    <property type="protein sequence ID" value="MBB4929531.1"/>
    <property type="molecule type" value="Genomic_DNA"/>
</dbReference>
<comment type="caution">
    <text evidence="5">The sequence shown here is derived from an EMBL/GenBank/DDBJ whole genome shotgun (WGS) entry which is preliminary data.</text>
</comment>
<reference evidence="5 6" key="1">
    <citation type="submission" date="2020-08" db="EMBL/GenBank/DDBJ databases">
        <title>Sequencing the genomes of 1000 actinobacteria strains.</title>
        <authorList>
            <person name="Klenk H.-P."/>
        </authorList>
    </citation>
    <scope>NUCLEOTIDE SEQUENCE [LARGE SCALE GENOMIC DNA]</scope>
    <source>
        <strain evidence="5 6">DSM 102030</strain>
    </source>
</reference>
<dbReference type="Proteomes" id="UP000523007">
    <property type="component" value="Unassembled WGS sequence"/>
</dbReference>
<dbReference type="GO" id="GO:0046872">
    <property type="term" value="F:metal ion binding"/>
    <property type="evidence" value="ECO:0007669"/>
    <property type="project" value="UniProtKB-KW"/>
</dbReference>
<organism evidence="5 6">
    <name type="scientific">Lipingzhangella halophila</name>
    <dbReference type="NCBI Taxonomy" id="1783352"/>
    <lineage>
        <taxon>Bacteria</taxon>
        <taxon>Bacillati</taxon>
        <taxon>Actinomycetota</taxon>
        <taxon>Actinomycetes</taxon>
        <taxon>Streptosporangiales</taxon>
        <taxon>Nocardiopsidaceae</taxon>
        <taxon>Lipingzhangella</taxon>
    </lineage>
</organism>
<accession>A0A7W7RDR4</accession>
<gene>
    <name evidence="5" type="ORF">F4561_000351</name>
</gene>
<name>A0A7W7RDR4_9ACTN</name>
<evidence type="ECO:0000313" key="5">
    <source>
        <dbReference type="EMBL" id="MBB4929531.1"/>
    </source>
</evidence>
<comment type="cofactor">
    <cofactor evidence="1">
        <name>a divalent metal cation</name>
        <dbReference type="ChEBI" id="CHEBI:60240"/>
    </cofactor>
</comment>
<evidence type="ECO:0000256" key="2">
    <source>
        <dbReference type="ARBA" id="ARBA00022723"/>
    </source>
</evidence>
<evidence type="ECO:0000256" key="3">
    <source>
        <dbReference type="SAM" id="MobiDB-lite"/>
    </source>
</evidence>
<keyword evidence="6" id="KW-1185">Reference proteome</keyword>